<accession>A0ABN9WS43</accession>
<organism evidence="1 2">
    <name type="scientific">Prorocentrum cordatum</name>
    <dbReference type="NCBI Taxonomy" id="2364126"/>
    <lineage>
        <taxon>Eukaryota</taxon>
        <taxon>Sar</taxon>
        <taxon>Alveolata</taxon>
        <taxon>Dinophyceae</taxon>
        <taxon>Prorocentrales</taxon>
        <taxon>Prorocentraceae</taxon>
        <taxon>Prorocentrum</taxon>
    </lineage>
</organism>
<evidence type="ECO:0000313" key="2">
    <source>
        <dbReference type="Proteomes" id="UP001189429"/>
    </source>
</evidence>
<proteinExistence type="predicted"/>
<protein>
    <submittedName>
        <fullName evidence="1">Uncharacterized protein</fullName>
    </submittedName>
</protein>
<dbReference type="Proteomes" id="UP001189429">
    <property type="component" value="Unassembled WGS sequence"/>
</dbReference>
<keyword evidence="2" id="KW-1185">Reference proteome</keyword>
<dbReference type="EMBL" id="CAUYUJ010019015">
    <property type="protein sequence ID" value="CAK0888038.1"/>
    <property type="molecule type" value="Genomic_DNA"/>
</dbReference>
<reference evidence="1" key="1">
    <citation type="submission" date="2023-10" db="EMBL/GenBank/DDBJ databases">
        <authorList>
            <person name="Chen Y."/>
            <person name="Shah S."/>
            <person name="Dougan E. K."/>
            <person name="Thang M."/>
            <person name="Chan C."/>
        </authorList>
    </citation>
    <scope>NUCLEOTIDE SEQUENCE [LARGE SCALE GENOMIC DNA]</scope>
</reference>
<evidence type="ECO:0000313" key="1">
    <source>
        <dbReference type="EMBL" id="CAK0888038.1"/>
    </source>
</evidence>
<name>A0ABN9WS43_9DINO</name>
<comment type="caution">
    <text evidence="1">The sequence shown here is derived from an EMBL/GenBank/DDBJ whole genome shotgun (WGS) entry which is preliminary data.</text>
</comment>
<sequence>MTALGNRSCLRSLPETATSVCHCIWARIMMASTCAEDTASPSSPFATTTTSAMTGSPTRDGLLPDVSFLPAWRNLVIVSCTMWSRSICGLTDDPARFHAILSCLRRDRYASRTVSKVTPSRAIGANCSTLQRSLRLLSVRS</sequence>
<gene>
    <name evidence="1" type="ORF">PCOR1329_LOCUS68904</name>
</gene>